<dbReference type="RefSeq" id="XP_009047505.1">
    <property type="nucleotide sequence ID" value="XM_009049257.1"/>
</dbReference>
<reference evidence="3 4" key="1">
    <citation type="journal article" date="2013" name="Nature">
        <title>Insights into bilaterian evolution from three spiralian genomes.</title>
        <authorList>
            <person name="Simakov O."/>
            <person name="Marletaz F."/>
            <person name="Cho S.J."/>
            <person name="Edsinger-Gonzales E."/>
            <person name="Havlak P."/>
            <person name="Hellsten U."/>
            <person name="Kuo D.H."/>
            <person name="Larsson T."/>
            <person name="Lv J."/>
            <person name="Arendt D."/>
            <person name="Savage R."/>
            <person name="Osoegawa K."/>
            <person name="de Jong P."/>
            <person name="Grimwood J."/>
            <person name="Chapman J.A."/>
            <person name="Shapiro H."/>
            <person name="Aerts A."/>
            <person name="Otillar R.P."/>
            <person name="Terry A.Y."/>
            <person name="Boore J.L."/>
            <person name="Grigoriev I.V."/>
            <person name="Lindberg D.R."/>
            <person name="Seaver E.C."/>
            <person name="Weisblat D.A."/>
            <person name="Putnam N.H."/>
            <person name="Rokhsar D.S."/>
        </authorList>
    </citation>
    <scope>NUCLEOTIDE SEQUENCE [LARGE SCALE GENOMIC DNA]</scope>
</reference>
<dbReference type="EMBL" id="KB200367">
    <property type="protein sequence ID" value="ESP01825.1"/>
    <property type="molecule type" value="Genomic_DNA"/>
</dbReference>
<dbReference type="KEGG" id="lgi:LOTGIDRAFT_139022"/>
<dbReference type="InterPro" id="IPR024867">
    <property type="entry name" value="NFRKB"/>
</dbReference>
<name>V4CI57_LOTGI</name>
<dbReference type="PANTHER" id="PTHR13052:SF3">
    <property type="entry name" value="NUCLEAR FACTOR RELATED TO KAPPA-B-BINDING PROTEIN"/>
    <property type="match status" value="1"/>
</dbReference>
<feature type="non-terminal residue" evidence="3">
    <location>
        <position position="275"/>
    </location>
</feature>
<dbReference type="Gene3D" id="1.10.10.2430">
    <property type="entry name" value="NFRKB winged helix-like domain"/>
    <property type="match status" value="1"/>
</dbReference>
<evidence type="ECO:0000256" key="1">
    <source>
        <dbReference type="SAM" id="MobiDB-lite"/>
    </source>
</evidence>
<feature type="region of interest" description="Disordered" evidence="1">
    <location>
        <begin position="218"/>
        <end position="275"/>
    </location>
</feature>
<dbReference type="InterPro" id="IPR057748">
    <property type="entry name" value="NFRKB_WH_2"/>
</dbReference>
<dbReference type="GO" id="GO:0002020">
    <property type="term" value="F:protease binding"/>
    <property type="evidence" value="ECO:0007669"/>
    <property type="project" value="TreeGrafter"/>
</dbReference>
<proteinExistence type="predicted"/>
<dbReference type="STRING" id="225164.V4CI57"/>
<accession>V4CI57</accession>
<dbReference type="InterPro" id="IPR038106">
    <property type="entry name" value="NFRKB_winged_sf"/>
</dbReference>
<sequence length="275" mass="30841">KERPQHWKWIGKGRDDTESLTPLFEVWFKNKDGSLFDGGDSNQSSPPPARSKTDYVVKASTKEEKVSFREQEEQRFYEPHKPYTYNIHGYDAVVGPVKGVYSKESAMTKAREHALLISDRPAYVTILTIVRDAAARLPNGEGTRADICEILKDSQFLAPGVTDAQINTVVSGALDRLHSEKDPCVKYDVNKKIWIYLHRNRSEDEFDRIHQAQLAAAKAKKSLQKPNPKRSTTIANQLKSQKTSPRSNAQKQGSLKLNVTTQSPQPVVTATPGIP</sequence>
<dbReference type="HOGENOM" id="CLU_088465_0_0_1"/>
<dbReference type="Pfam" id="PF25793">
    <property type="entry name" value="WHD_2nd_NFRKB"/>
    <property type="match status" value="1"/>
</dbReference>
<dbReference type="GO" id="GO:0031011">
    <property type="term" value="C:Ino80 complex"/>
    <property type="evidence" value="ECO:0007669"/>
    <property type="project" value="InterPro"/>
</dbReference>
<evidence type="ECO:0000313" key="3">
    <source>
        <dbReference type="EMBL" id="ESP01825.1"/>
    </source>
</evidence>
<dbReference type="CTD" id="20234135"/>
<dbReference type="OrthoDB" id="70874at2759"/>
<dbReference type="GeneID" id="20234135"/>
<organism evidence="3 4">
    <name type="scientific">Lottia gigantea</name>
    <name type="common">Giant owl limpet</name>
    <dbReference type="NCBI Taxonomy" id="225164"/>
    <lineage>
        <taxon>Eukaryota</taxon>
        <taxon>Metazoa</taxon>
        <taxon>Spiralia</taxon>
        <taxon>Lophotrochozoa</taxon>
        <taxon>Mollusca</taxon>
        <taxon>Gastropoda</taxon>
        <taxon>Patellogastropoda</taxon>
        <taxon>Lottioidea</taxon>
        <taxon>Lottiidae</taxon>
        <taxon>Lottia</taxon>
    </lineage>
</organism>
<dbReference type="OMA" id="IANNRSC"/>
<keyword evidence="4" id="KW-1185">Reference proteome</keyword>
<evidence type="ECO:0000313" key="4">
    <source>
        <dbReference type="Proteomes" id="UP000030746"/>
    </source>
</evidence>
<feature type="non-terminal residue" evidence="3">
    <location>
        <position position="1"/>
    </location>
</feature>
<gene>
    <name evidence="3" type="ORF">LOTGIDRAFT_139022</name>
</gene>
<feature type="region of interest" description="Disordered" evidence="1">
    <location>
        <begin position="36"/>
        <end position="55"/>
    </location>
</feature>
<dbReference type="AlphaFoldDB" id="V4CI57"/>
<feature type="compositionally biased region" description="Polar residues" evidence="1">
    <location>
        <begin position="229"/>
        <end position="268"/>
    </location>
</feature>
<feature type="domain" description="Nuclear factor related to kappa-B-binding protein second winged helix" evidence="2">
    <location>
        <begin position="65"/>
        <end position="204"/>
    </location>
</feature>
<protein>
    <recommendedName>
        <fullName evidence="2">Nuclear factor related to kappa-B-binding protein second winged helix domain-containing protein</fullName>
    </recommendedName>
</protein>
<evidence type="ECO:0000259" key="2">
    <source>
        <dbReference type="Pfam" id="PF25793"/>
    </source>
</evidence>
<dbReference type="Proteomes" id="UP000030746">
    <property type="component" value="Unassembled WGS sequence"/>
</dbReference>
<dbReference type="PANTHER" id="PTHR13052">
    <property type="entry name" value="NFRKB-RELATED"/>
    <property type="match status" value="1"/>
</dbReference>